<dbReference type="Gene3D" id="1.10.510.10">
    <property type="entry name" value="Transferase(Phosphotransferase) domain 1"/>
    <property type="match status" value="1"/>
</dbReference>
<organism evidence="3 4">
    <name type="scientific">Paraglomus brasilianum</name>
    <dbReference type="NCBI Taxonomy" id="144538"/>
    <lineage>
        <taxon>Eukaryota</taxon>
        <taxon>Fungi</taxon>
        <taxon>Fungi incertae sedis</taxon>
        <taxon>Mucoromycota</taxon>
        <taxon>Glomeromycotina</taxon>
        <taxon>Glomeromycetes</taxon>
        <taxon>Paraglomerales</taxon>
        <taxon>Paraglomeraceae</taxon>
        <taxon>Paraglomus</taxon>
    </lineage>
</organism>
<evidence type="ECO:0000259" key="2">
    <source>
        <dbReference type="PROSITE" id="PS50011"/>
    </source>
</evidence>
<dbReference type="PANTHER" id="PTHR44329">
    <property type="entry name" value="SERINE/THREONINE-PROTEIN KINASE TNNI3K-RELATED"/>
    <property type="match status" value="1"/>
</dbReference>
<feature type="region of interest" description="Disordered" evidence="1">
    <location>
        <begin position="13"/>
        <end position="206"/>
    </location>
</feature>
<feature type="compositionally biased region" description="Low complexity" evidence="1">
    <location>
        <begin position="137"/>
        <end position="153"/>
    </location>
</feature>
<evidence type="ECO:0000256" key="1">
    <source>
        <dbReference type="SAM" id="MobiDB-lite"/>
    </source>
</evidence>
<dbReference type="InterPro" id="IPR011009">
    <property type="entry name" value="Kinase-like_dom_sf"/>
</dbReference>
<feature type="compositionally biased region" description="Polar residues" evidence="1">
    <location>
        <begin position="13"/>
        <end position="23"/>
    </location>
</feature>
<dbReference type="Proteomes" id="UP000789739">
    <property type="component" value="Unassembled WGS sequence"/>
</dbReference>
<feature type="compositionally biased region" description="Basic and acidic residues" evidence="1">
    <location>
        <begin position="242"/>
        <end position="265"/>
    </location>
</feature>
<keyword evidence="4" id="KW-1185">Reference proteome</keyword>
<evidence type="ECO:0000313" key="3">
    <source>
        <dbReference type="EMBL" id="CAG8542781.1"/>
    </source>
</evidence>
<dbReference type="InterPro" id="IPR000719">
    <property type="entry name" value="Prot_kinase_dom"/>
</dbReference>
<dbReference type="InterPro" id="IPR051681">
    <property type="entry name" value="Ser/Thr_Kinases-Pseudokinases"/>
</dbReference>
<feature type="compositionally biased region" description="Low complexity" evidence="1">
    <location>
        <begin position="276"/>
        <end position="294"/>
    </location>
</feature>
<feature type="region of interest" description="Disordered" evidence="1">
    <location>
        <begin position="242"/>
        <end position="313"/>
    </location>
</feature>
<reference evidence="3" key="1">
    <citation type="submission" date="2021-06" db="EMBL/GenBank/DDBJ databases">
        <authorList>
            <person name="Kallberg Y."/>
            <person name="Tangrot J."/>
            <person name="Rosling A."/>
        </authorList>
    </citation>
    <scope>NUCLEOTIDE SEQUENCE</scope>
    <source>
        <strain evidence="3">BR232B</strain>
    </source>
</reference>
<dbReference type="GO" id="GO:0004674">
    <property type="term" value="F:protein serine/threonine kinase activity"/>
    <property type="evidence" value="ECO:0007669"/>
    <property type="project" value="TreeGrafter"/>
</dbReference>
<proteinExistence type="predicted"/>
<feature type="compositionally biased region" description="Basic residues" evidence="1">
    <location>
        <begin position="27"/>
        <end position="40"/>
    </location>
</feature>
<protein>
    <submittedName>
        <fullName evidence="3">2475_t:CDS:1</fullName>
    </submittedName>
</protein>
<feature type="compositionally biased region" description="Low complexity" evidence="1">
    <location>
        <begin position="61"/>
        <end position="88"/>
    </location>
</feature>
<dbReference type="Pfam" id="PF00069">
    <property type="entry name" value="Pkinase"/>
    <property type="match status" value="1"/>
</dbReference>
<dbReference type="GO" id="GO:0005524">
    <property type="term" value="F:ATP binding"/>
    <property type="evidence" value="ECO:0007669"/>
    <property type="project" value="InterPro"/>
</dbReference>
<gene>
    <name evidence="3" type="ORF">PBRASI_LOCUS4674</name>
</gene>
<feature type="domain" description="Protein kinase" evidence="2">
    <location>
        <begin position="412"/>
        <end position="676"/>
    </location>
</feature>
<dbReference type="AlphaFoldDB" id="A0A9N9FM16"/>
<dbReference type="EMBL" id="CAJVPI010000500">
    <property type="protein sequence ID" value="CAG8542781.1"/>
    <property type="molecule type" value="Genomic_DNA"/>
</dbReference>
<evidence type="ECO:0000313" key="4">
    <source>
        <dbReference type="Proteomes" id="UP000789739"/>
    </source>
</evidence>
<feature type="compositionally biased region" description="Basic and acidic residues" evidence="1">
    <location>
        <begin position="109"/>
        <end position="127"/>
    </location>
</feature>
<feature type="compositionally biased region" description="Polar residues" evidence="1">
    <location>
        <begin position="162"/>
        <end position="178"/>
    </location>
</feature>
<dbReference type="SUPFAM" id="SSF56112">
    <property type="entry name" value="Protein kinase-like (PK-like)"/>
    <property type="match status" value="1"/>
</dbReference>
<dbReference type="PROSITE" id="PS50011">
    <property type="entry name" value="PROTEIN_KINASE_DOM"/>
    <property type="match status" value="1"/>
</dbReference>
<comment type="caution">
    <text evidence="3">The sequence shown here is derived from an EMBL/GenBank/DDBJ whole genome shotgun (WGS) entry which is preliminary data.</text>
</comment>
<sequence>MFRKIYRKLVNNDSTAANRTIPNGGNKKQKIVRKKKKAPNKRGQPEATPIPPQKDGILSDAESTAETQSSQATPTQSQAPQRQGASQRIARRARSGRRSVRRVPSLHRSRTDKNNTVRGVETPRDEPPLPEPPIPYAFPYQPVPKSVSQQPPQSTYPIIPNRVSSHFLTNESTTSSPTLHVYRRRSGARGDEDDQPYKNPSASTSSLALSIDCESVDKALPDEPFLITKLRDIDEGIEQAEYKYQETPVEEKGNNDSDTKEDLPEMRPAIKNSNQISSSEISTSTRESSESSSIQPANLSLPPTPPPESSSLSSIVIDESKGHTESSPVCPPPKTSSIAGLASTSHTCPLIFTPDSVPQHPTWCQQCMINEFRDNFSSWTSGNEFMDAFIRRSQLRARNSHAYAEWISFEEFEDVKFIGLGGFGAVYEAVWTTGPKWTWVVENVEVEGRAMKARWQRMGPRKVILKHLNSSRDIGPKSFNELSMYFRSLAPHPQLLHCFGVTRALTSADYMFVLDYADIGNLRQCLSKSHNQLAWPDRLLMLIKIATALEAMHSCGIVHRDLHSGNILLIDSNGSVRVCVTDIGLSPDILCGGSCDAAADMYSFGVVMWEFATGELPFADIPHDIMLAKRITEGLRPEIPDHVPTCYSELIMDCWNDDPDKRPTAKKIIEVLKSWRATILEGNASSVKSMKRIRLKEAILSQFMSADLHRIEMLENAEEDKKDFIHPDAIYVSRKFEFHKSPEFFM</sequence>
<accession>A0A9N9FM16</accession>
<feature type="compositionally biased region" description="Basic residues" evidence="1">
    <location>
        <begin position="89"/>
        <end position="108"/>
    </location>
</feature>
<dbReference type="OrthoDB" id="4062651at2759"/>
<name>A0A9N9FM16_9GLOM</name>